<evidence type="ECO:0000256" key="4">
    <source>
        <dbReference type="ARBA" id="ARBA00022771"/>
    </source>
</evidence>
<gene>
    <name evidence="10" type="ORF">K461DRAFT_270523</name>
</gene>
<dbReference type="GO" id="GO:0005634">
    <property type="term" value="C:nucleus"/>
    <property type="evidence" value="ECO:0007669"/>
    <property type="project" value="UniProtKB-SubCell"/>
</dbReference>
<dbReference type="GO" id="GO:0000978">
    <property type="term" value="F:RNA polymerase II cis-regulatory region sequence-specific DNA binding"/>
    <property type="evidence" value="ECO:0007669"/>
    <property type="project" value="InterPro"/>
</dbReference>
<feature type="domain" description="C2H2-type" evidence="9">
    <location>
        <begin position="100"/>
        <end position="129"/>
    </location>
</feature>
<dbReference type="PANTHER" id="PTHR40626:SF11">
    <property type="entry name" value="ZINC FINGER PROTEIN YPR022C"/>
    <property type="match status" value="1"/>
</dbReference>
<dbReference type="PROSITE" id="PS00028">
    <property type="entry name" value="ZINC_FINGER_C2H2_1"/>
    <property type="match status" value="2"/>
</dbReference>
<organism evidence="10 11">
    <name type="scientific">Myriangium duriaei CBS 260.36</name>
    <dbReference type="NCBI Taxonomy" id="1168546"/>
    <lineage>
        <taxon>Eukaryota</taxon>
        <taxon>Fungi</taxon>
        <taxon>Dikarya</taxon>
        <taxon>Ascomycota</taxon>
        <taxon>Pezizomycotina</taxon>
        <taxon>Dothideomycetes</taxon>
        <taxon>Dothideomycetidae</taxon>
        <taxon>Myriangiales</taxon>
        <taxon>Myriangiaceae</taxon>
        <taxon>Myriangium</taxon>
    </lineage>
</organism>
<dbReference type="GO" id="GO:0000981">
    <property type="term" value="F:DNA-binding transcription factor activity, RNA polymerase II-specific"/>
    <property type="evidence" value="ECO:0007669"/>
    <property type="project" value="InterPro"/>
</dbReference>
<evidence type="ECO:0000256" key="2">
    <source>
        <dbReference type="ARBA" id="ARBA00022723"/>
    </source>
</evidence>
<dbReference type="PANTHER" id="PTHR40626">
    <property type="entry name" value="MIP31509P"/>
    <property type="match status" value="1"/>
</dbReference>
<reference evidence="10" key="1">
    <citation type="journal article" date="2020" name="Stud. Mycol.">
        <title>101 Dothideomycetes genomes: a test case for predicting lifestyles and emergence of pathogens.</title>
        <authorList>
            <person name="Haridas S."/>
            <person name="Albert R."/>
            <person name="Binder M."/>
            <person name="Bloem J."/>
            <person name="Labutti K."/>
            <person name="Salamov A."/>
            <person name="Andreopoulos B."/>
            <person name="Baker S."/>
            <person name="Barry K."/>
            <person name="Bills G."/>
            <person name="Bluhm B."/>
            <person name="Cannon C."/>
            <person name="Castanera R."/>
            <person name="Culley D."/>
            <person name="Daum C."/>
            <person name="Ezra D."/>
            <person name="Gonzalez J."/>
            <person name="Henrissat B."/>
            <person name="Kuo A."/>
            <person name="Liang C."/>
            <person name="Lipzen A."/>
            <person name="Lutzoni F."/>
            <person name="Magnuson J."/>
            <person name="Mondo S."/>
            <person name="Nolan M."/>
            <person name="Ohm R."/>
            <person name="Pangilinan J."/>
            <person name="Park H.-J."/>
            <person name="Ramirez L."/>
            <person name="Alfaro M."/>
            <person name="Sun H."/>
            <person name="Tritt A."/>
            <person name="Yoshinaga Y."/>
            <person name="Zwiers L.-H."/>
            <person name="Turgeon B."/>
            <person name="Goodwin S."/>
            <person name="Spatafora J."/>
            <person name="Crous P."/>
            <person name="Grigoriev I."/>
        </authorList>
    </citation>
    <scope>NUCLEOTIDE SEQUENCE</scope>
    <source>
        <strain evidence="10">CBS 260.36</strain>
    </source>
</reference>
<evidence type="ECO:0000313" key="11">
    <source>
        <dbReference type="Proteomes" id="UP000799439"/>
    </source>
</evidence>
<dbReference type="InterPro" id="IPR051059">
    <property type="entry name" value="VerF-like"/>
</dbReference>
<dbReference type="InterPro" id="IPR007219">
    <property type="entry name" value="XnlR_reg_dom"/>
</dbReference>
<evidence type="ECO:0000259" key="9">
    <source>
        <dbReference type="PROSITE" id="PS50157"/>
    </source>
</evidence>
<dbReference type="AlphaFoldDB" id="A0A9P4IUM4"/>
<feature type="region of interest" description="Disordered" evidence="8">
    <location>
        <begin position="1"/>
        <end position="63"/>
    </location>
</feature>
<name>A0A9P4IUM4_9PEZI</name>
<dbReference type="GO" id="GO:0008270">
    <property type="term" value="F:zinc ion binding"/>
    <property type="evidence" value="ECO:0007669"/>
    <property type="project" value="UniProtKB-KW"/>
</dbReference>
<accession>A0A9P4IUM4</accession>
<comment type="caution">
    <text evidence="10">The sequence shown here is derived from an EMBL/GenBank/DDBJ whole genome shotgun (WGS) entry which is preliminary data.</text>
</comment>
<dbReference type="GO" id="GO:0006351">
    <property type="term" value="P:DNA-templated transcription"/>
    <property type="evidence" value="ECO:0007669"/>
    <property type="project" value="InterPro"/>
</dbReference>
<evidence type="ECO:0000256" key="1">
    <source>
        <dbReference type="ARBA" id="ARBA00004123"/>
    </source>
</evidence>
<evidence type="ECO:0000256" key="5">
    <source>
        <dbReference type="ARBA" id="ARBA00022833"/>
    </source>
</evidence>
<evidence type="ECO:0000313" key="10">
    <source>
        <dbReference type="EMBL" id="KAF2149971.1"/>
    </source>
</evidence>
<evidence type="ECO:0000256" key="7">
    <source>
        <dbReference type="PROSITE-ProRule" id="PRU00042"/>
    </source>
</evidence>
<evidence type="ECO:0000256" key="3">
    <source>
        <dbReference type="ARBA" id="ARBA00022737"/>
    </source>
</evidence>
<dbReference type="InterPro" id="IPR013087">
    <property type="entry name" value="Znf_C2H2_type"/>
</dbReference>
<feature type="compositionally biased region" description="Acidic residues" evidence="8">
    <location>
        <begin position="39"/>
        <end position="49"/>
    </location>
</feature>
<feature type="region of interest" description="Disordered" evidence="8">
    <location>
        <begin position="438"/>
        <end position="458"/>
    </location>
</feature>
<dbReference type="Pfam" id="PF00096">
    <property type="entry name" value="zf-C2H2"/>
    <property type="match status" value="2"/>
</dbReference>
<sequence length="1093" mass="121969">MYRPECQPDAMTPSAKSDRAGLGPALSPQGRRASQGTLSDDECLDDVDDTDKNSTSRKKRRLSKSIERKFACPFDGCTKSYGRAEHLSRHQLNHMPKQIYHCQQPNCDRRFVRPDLLNRHAMRHENRESGQVRTTKARYDLPVTYQDERIHPPKVMGHDIRRDSTIAPDINVLMKNESESPPDARDSTSPQMARGAVRHLLDRQHMPPPLEARPELAQLPHSQQQRAPINGRTPTSPSISQFNSTVAPDYTSGYTSTTKPPTTQTNVNPVPAYLDYHLPNQGYQRRYSDSFSQTSQNHGFQALPYLSPTSNSAATVQSSTGLTPFTPNYPVIPPLPACDPVPSRDNNLQPSAISGSLFPSNFDQGVYNHGSTVPLPTGDLNMPIFQNEMYHNAPFVSADGFYPWLFDPDSNVDSSALLHERSVDKAAYQLDFTQDQATITRNSHTTSGESSSIPTPSTPRRLAIREFGSFPTAISFDRRKTLLLFITSLNDGRPTVKRARDSVLSGDHDKHPHVLSLPMLQSFLAAFWESVHPQLPILHRPTFSADTSPDLLLLSMIALGASNLDRSHDPDLQRRSSDLSFFLAWHIRIPLFQSADFGPPAKLWVLQTLLLLELFEKMYSSRTLHERAHVHHSTTVSLIRRSSILTGRYSEDFPSDNNDDALSDCEFNQINSSGYNTSDPNWNQWISLEAARRIAFAAFVIDTTHAHLFGTSLVMVPHEMRIPLPCDEAMWAADSMSEVTSIQNRLETLGYRQVGFLEALKKTLNRNPVKTNTFGRVSIMAGLMSVSWHMKMQDVRVTSVGVGKQGNWGRQLIHAFDFWKKDFDASIIDLSQQPRDVLSSTINPGSSLHRPFHGELDRDNVFEARSVLHHLVHMVINSDVLDCMMFAGATRLLGRVVTPRDRDAACLRMRQTWAPSARARDATVFALKFLSSVLLPDTETDAILPSDYEACNDVLLNRPWALYIACMIVWSYGYANDGPLMPLPSSSSSSSPPALHSPAVARSAAQVLSHFDDPQARVRDMRAFLRNMMGRVQSSVGLVGVSSGRNAVLGLLLFLRDTFRGAKWELLHEAARTLDGCVGLLVPGLEKGTGQRA</sequence>
<dbReference type="Gene3D" id="3.30.160.60">
    <property type="entry name" value="Classic Zinc Finger"/>
    <property type="match status" value="1"/>
</dbReference>
<keyword evidence="6" id="KW-0539">Nucleus</keyword>
<evidence type="ECO:0000256" key="6">
    <source>
        <dbReference type="ARBA" id="ARBA00023242"/>
    </source>
</evidence>
<dbReference type="OrthoDB" id="427030at2759"/>
<dbReference type="SMART" id="SM00355">
    <property type="entry name" value="ZnF_C2H2"/>
    <property type="match status" value="2"/>
</dbReference>
<dbReference type="EMBL" id="ML996090">
    <property type="protein sequence ID" value="KAF2149971.1"/>
    <property type="molecule type" value="Genomic_DNA"/>
</dbReference>
<dbReference type="SUPFAM" id="SSF57667">
    <property type="entry name" value="beta-beta-alpha zinc fingers"/>
    <property type="match status" value="2"/>
</dbReference>
<feature type="compositionally biased region" description="Low complexity" evidence="8">
    <location>
        <begin position="445"/>
        <end position="458"/>
    </location>
</feature>
<feature type="region of interest" description="Disordered" evidence="8">
    <location>
        <begin position="219"/>
        <end position="274"/>
    </location>
</feature>
<feature type="compositionally biased region" description="Low complexity" evidence="8">
    <location>
        <begin position="250"/>
        <end position="271"/>
    </location>
</feature>
<dbReference type="GO" id="GO:0000785">
    <property type="term" value="C:chromatin"/>
    <property type="evidence" value="ECO:0007669"/>
    <property type="project" value="TreeGrafter"/>
</dbReference>
<dbReference type="PROSITE" id="PS50157">
    <property type="entry name" value="ZINC_FINGER_C2H2_2"/>
    <property type="match status" value="2"/>
</dbReference>
<evidence type="ECO:0000256" key="8">
    <source>
        <dbReference type="SAM" id="MobiDB-lite"/>
    </source>
</evidence>
<keyword evidence="3" id="KW-0677">Repeat</keyword>
<dbReference type="CDD" id="cd12148">
    <property type="entry name" value="fungal_TF_MHR"/>
    <property type="match status" value="1"/>
</dbReference>
<keyword evidence="2" id="KW-0479">Metal-binding</keyword>
<dbReference type="InterPro" id="IPR036236">
    <property type="entry name" value="Znf_C2H2_sf"/>
</dbReference>
<keyword evidence="5" id="KW-0862">Zinc</keyword>
<feature type="compositionally biased region" description="Polar residues" evidence="8">
    <location>
        <begin position="220"/>
        <end position="246"/>
    </location>
</feature>
<dbReference type="Pfam" id="PF04082">
    <property type="entry name" value="Fungal_trans"/>
    <property type="match status" value="1"/>
</dbReference>
<comment type="subcellular location">
    <subcellularLocation>
        <location evidence="1">Nucleus</location>
    </subcellularLocation>
</comment>
<keyword evidence="11" id="KW-1185">Reference proteome</keyword>
<dbReference type="Proteomes" id="UP000799439">
    <property type="component" value="Unassembled WGS sequence"/>
</dbReference>
<feature type="domain" description="C2H2-type" evidence="9">
    <location>
        <begin position="70"/>
        <end position="99"/>
    </location>
</feature>
<keyword evidence="4 7" id="KW-0863">Zinc-finger</keyword>
<protein>
    <recommendedName>
        <fullName evidence="9">C2H2-type domain-containing protein</fullName>
    </recommendedName>
</protein>
<proteinExistence type="predicted"/>